<evidence type="ECO:0000256" key="7">
    <source>
        <dbReference type="ARBA" id="ARBA00038093"/>
    </source>
</evidence>
<keyword evidence="11" id="KW-1185">Reference proteome</keyword>
<reference evidence="10 11" key="1">
    <citation type="submission" date="2019-12" db="EMBL/GenBank/DDBJ databases">
        <title>Nitratireductor arenosus sp. nov., Isolated from sea sand, Jeju island, South Korea.</title>
        <authorList>
            <person name="Kim W."/>
        </authorList>
    </citation>
    <scope>NUCLEOTIDE SEQUENCE [LARGE SCALE GENOMIC DNA]</scope>
    <source>
        <strain evidence="10 11">CAU 1489</strain>
    </source>
</reference>
<evidence type="ECO:0000256" key="3">
    <source>
        <dbReference type="ARBA" id="ARBA00022722"/>
    </source>
</evidence>
<protein>
    <recommendedName>
        <fullName evidence="8">Ribonuclease VapC</fullName>
        <shortName evidence="8">RNase VapC</shortName>
        <ecNumber evidence="8">3.1.-.-</ecNumber>
    </recommendedName>
    <alternativeName>
        <fullName evidence="8">Toxin VapC</fullName>
    </alternativeName>
</protein>
<keyword evidence="3 8" id="KW-0540">Nuclease</keyword>
<evidence type="ECO:0000259" key="9">
    <source>
        <dbReference type="Pfam" id="PF01850"/>
    </source>
</evidence>
<evidence type="ECO:0000256" key="4">
    <source>
        <dbReference type="ARBA" id="ARBA00022723"/>
    </source>
</evidence>
<keyword evidence="6 8" id="KW-0460">Magnesium</keyword>
<dbReference type="GO" id="GO:0090729">
    <property type="term" value="F:toxin activity"/>
    <property type="evidence" value="ECO:0007669"/>
    <property type="project" value="UniProtKB-KW"/>
</dbReference>
<feature type="binding site" evidence="8">
    <location>
        <position position="7"/>
    </location>
    <ligand>
        <name>Mg(2+)</name>
        <dbReference type="ChEBI" id="CHEBI:18420"/>
    </ligand>
</feature>
<sequence>MTDFVADTSALIAILTAESEAEAFMAAFDSCEAYAISAATLHEAHCVARRAGLVDGNARLDRFVELTRPNVEPFDGRQLDVARDAYLRYGRGSGHRAGLNMGDCFSYALARTHGLPLLFKGDDFVHTDIEPALTPQ</sequence>
<dbReference type="AlphaFoldDB" id="A0A844QFQ5"/>
<keyword evidence="4 8" id="KW-0479">Metal-binding</keyword>
<dbReference type="InterPro" id="IPR050556">
    <property type="entry name" value="Type_II_TA_system_RNase"/>
</dbReference>
<name>A0A844QFQ5_9HYPH</name>
<dbReference type="SUPFAM" id="SSF88723">
    <property type="entry name" value="PIN domain-like"/>
    <property type="match status" value="1"/>
</dbReference>
<feature type="domain" description="PIN" evidence="9">
    <location>
        <begin position="5"/>
        <end position="128"/>
    </location>
</feature>
<evidence type="ECO:0000256" key="8">
    <source>
        <dbReference type="HAMAP-Rule" id="MF_00265"/>
    </source>
</evidence>
<keyword evidence="8" id="KW-0800">Toxin</keyword>
<evidence type="ECO:0000256" key="5">
    <source>
        <dbReference type="ARBA" id="ARBA00022801"/>
    </source>
</evidence>
<dbReference type="HAMAP" id="MF_00265">
    <property type="entry name" value="VapC_Nob1"/>
    <property type="match status" value="1"/>
</dbReference>
<dbReference type="GO" id="GO:0016787">
    <property type="term" value="F:hydrolase activity"/>
    <property type="evidence" value="ECO:0007669"/>
    <property type="project" value="UniProtKB-KW"/>
</dbReference>
<accession>A0A844QFQ5</accession>
<keyword evidence="2 8" id="KW-1277">Toxin-antitoxin system</keyword>
<dbReference type="InterPro" id="IPR002716">
    <property type="entry name" value="PIN_dom"/>
</dbReference>
<gene>
    <name evidence="8" type="primary">vapC</name>
    <name evidence="10" type="ORF">GN330_12765</name>
</gene>
<dbReference type="CDD" id="cd09871">
    <property type="entry name" value="PIN_MtVapC28-VapC30-like"/>
    <property type="match status" value="1"/>
</dbReference>
<dbReference type="EMBL" id="WPHG01000003">
    <property type="protein sequence ID" value="MVA98115.1"/>
    <property type="molecule type" value="Genomic_DNA"/>
</dbReference>
<dbReference type="EC" id="3.1.-.-" evidence="8"/>
<dbReference type="PANTHER" id="PTHR33653:SF1">
    <property type="entry name" value="RIBONUCLEASE VAPC2"/>
    <property type="match status" value="1"/>
</dbReference>
<dbReference type="InterPro" id="IPR022907">
    <property type="entry name" value="VapC_family"/>
</dbReference>
<dbReference type="GO" id="GO:0000287">
    <property type="term" value="F:magnesium ion binding"/>
    <property type="evidence" value="ECO:0007669"/>
    <property type="project" value="UniProtKB-UniRule"/>
</dbReference>
<dbReference type="InterPro" id="IPR029060">
    <property type="entry name" value="PIN-like_dom_sf"/>
</dbReference>
<dbReference type="PANTHER" id="PTHR33653">
    <property type="entry name" value="RIBONUCLEASE VAPC2"/>
    <property type="match status" value="1"/>
</dbReference>
<organism evidence="10 11">
    <name type="scientific">Nitratireductor arenosus</name>
    <dbReference type="NCBI Taxonomy" id="2682096"/>
    <lineage>
        <taxon>Bacteria</taxon>
        <taxon>Pseudomonadati</taxon>
        <taxon>Pseudomonadota</taxon>
        <taxon>Alphaproteobacteria</taxon>
        <taxon>Hyphomicrobiales</taxon>
        <taxon>Phyllobacteriaceae</taxon>
        <taxon>Nitratireductor</taxon>
    </lineage>
</organism>
<dbReference type="GO" id="GO:0004540">
    <property type="term" value="F:RNA nuclease activity"/>
    <property type="evidence" value="ECO:0007669"/>
    <property type="project" value="InterPro"/>
</dbReference>
<comment type="cofactor">
    <cofactor evidence="1 8">
        <name>Mg(2+)</name>
        <dbReference type="ChEBI" id="CHEBI:18420"/>
    </cofactor>
</comment>
<evidence type="ECO:0000256" key="6">
    <source>
        <dbReference type="ARBA" id="ARBA00022842"/>
    </source>
</evidence>
<feature type="binding site" evidence="8">
    <location>
        <position position="103"/>
    </location>
    <ligand>
        <name>Mg(2+)</name>
        <dbReference type="ChEBI" id="CHEBI:18420"/>
    </ligand>
</feature>
<evidence type="ECO:0000313" key="10">
    <source>
        <dbReference type="EMBL" id="MVA98115.1"/>
    </source>
</evidence>
<evidence type="ECO:0000256" key="1">
    <source>
        <dbReference type="ARBA" id="ARBA00001946"/>
    </source>
</evidence>
<keyword evidence="5 8" id="KW-0378">Hydrolase</keyword>
<proteinExistence type="inferred from homology"/>
<comment type="function">
    <text evidence="8">Toxic component of a toxin-antitoxin (TA) system. An RNase.</text>
</comment>
<dbReference type="Proteomes" id="UP000463224">
    <property type="component" value="Unassembled WGS sequence"/>
</dbReference>
<evidence type="ECO:0000256" key="2">
    <source>
        <dbReference type="ARBA" id="ARBA00022649"/>
    </source>
</evidence>
<evidence type="ECO:0000313" key="11">
    <source>
        <dbReference type="Proteomes" id="UP000463224"/>
    </source>
</evidence>
<comment type="similarity">
    <text evidence="7 8">Belongs to the PINc/VapC protein family.</text>
</comment>
<comment type="caution">
    <text evidence="10">The sequence shown here is derived from an EMBL/GenBank/DDBJ whole genome shotgun (WGS) entry which is preliminary data.</text>
</comment>
<dbReference type="Gene3D" id="3.40.50.1010">
    <property type="entry name" value="5'-nuclease"/>
    <property type="match status" value="1"/>
</dbReference>
<dbReference type="Pfam" id="PF01850">
    <property type="entry name" value="PIN"/>
    <property type="match status" value="1"/>
</dbReference>